<protein>
    <recommendedName>
        <fullName evidence="2">Pseudouridine synthase RsuA/RluA-like domain-containing protein</fullName>
    </recommendedName>
</protein>
<evidence type="ECO:0000313" key="3">
    <source>
        <dbReference type="EMBL" id="CAE8609316.1"/>
    </source>
</evidence>
<keyword evidence="4" id="KW-1185">Reference proteome</keyword>
<reference evidence="3" key="1">
    <citation type="submission" date="2021-02" db="EMBL/GenBank/DDBJ databases">
        <authorList>
            <person name="Dougan E. K."/>
            <person name="Rhodes N."/>
            <person name="Thang M."/>
            <person name="Chan C."/>
        </authorList>
    </citation>
    <scope>NUCLEOTIDE SEQUENCE</scope>
</reference>
<dbReference type="PANTHER" id="PTHR21600:SF87">
    <property type="entry name" value="RNA PSEUDOURIDYLATE SYNTHASE DOMAIN-CONTAINING PROTEIN 1"/>
    <property type="match status" value="1"/>
</dbReference>
<dbReference type="AlphaFoldDB" id="A0A813F6W6"/>
<dbReference type="OrthoDB" id="418349at2759"/>
<dbReference type="InterPro" id="IPR020103">
    <property type="entry name" value="PsdUridine_synth_cat_dom_sf"/>
</dbReference>
<proteinExistence type="inferred from homology"/>
<gene>
    <name evidence="3" type="ORF">PGLA1383_LOCUS27143</name>
</gene>
<dbReference type="Pfam" id="PF00849">
    <property type="entry name" value="PseudoU_synth_2"/>
    <property type="match status" value="1"/>
</dbReference>
<dbReference type="SUPFAM" id="SSF55120">
    <property type="entry name" value="Pseudouridine synthase"/>
    <property type="match status" value="1"/>
</dbReference>
<feature type="domain" description="Pseudouridine synthase RsuA/RluA-like" evidence="2">
    <location>
        <begin position="211"/>
        <end position="365"/>
    </location>
</feature>
<dbReference type="EMBL" id="CAJNNV010024280">
    <property type="protein sequence ID" value="CAE8609316.1"/>
    <property type="molecule type" value="Genomic_DNA"/>
</dbReference>
<comment type="caution">
    <text evidence="3">The sequence shown here is derived from an EMBL/GenBank/DDBJ whole genome shotgun (WGS) entry which is preliminary data.</text>
</comment>
<evidence type="ECO:0000313" key="4">
    <source>
        <dbReference type="Proteomes" id="UP000654075"/>
    </source>
</evidence>
<dbReference type="CDD" id="cd02869">
    <property type="entry name" value="PseudoU_synth_RluA_like"/>
    <property type="match status" value="1"/>
</dbReference>
<dbReference type="GO" id="GO:0000455">
    <property type="term" value="P:enzyme-directed rRNA pseudouridine synthesis"/>
    <property type="evidence" value="ECO:0007669"/>
    <property type="project" value="TreeGrafter"/>
</dbReference>
<organism evidence="3 4">
    <name type="scientific">Polarella glacialis</name>
    <name type="common">Dinoflagellate</name>
    <dbReference type="NCBI Taxonomy" id="89957"/>
    <lineage>
        <taxon>Eukaryota</taxon>
        <taxon>Sar</taxon>
        <taxon>Alveolata</taxon>
        <taxon>Dinophyceae</taxon>
        <taxon>Suessiales</taxon>
        <taxon>Suessiaceae</taxon>
        <taxon>Polarella</taxon>
    </lineage>
</organism>
<accession>A0A813F6W6</accession>
<dbReference type="GO" id="GO:0009982">
    <property type="term" value="F:pseudouridine synthase activity"/>
    <property type="evidence" value="ECO:0007669"/>
    <property type="project" value="InterPro"/>
</dbReference>
<dbReference type="InterPro" id="IPR006145">
    <property type="entry name" value="PsdUridine_synth_RsuA/RluA"/>
</dbReference>
<name>A0A813F6W6_POLGL</name>
<comment type="similarity">
    <text evidence="1">Belongs to the pseudouridine synthase RluA family.</text>
</comment>
<dbReference type="GO" id="GO:0003723">
    <property type="term" value="F:RNA binding"/>
    <property type="evidence" value="ECO:0007669"/>
    <property type="project" value="InterPro"/>
</dbReference>
<evidence type="ECO:0000259" key="2">
    <source>
        <dbReference type="Pfam" id="PF00849"/>
    </source>
</evidence>
<evidence type="ECO:0000256" key="1">
    <source>
        <dbReference type="ARBA" id="ARBA00010876"/>
    </source>
</evidence>
<sequence>MGGVPQTLSAYMWSLAKLSVKDGDLIRSAIAQGKMQLSASSHRPSELAVLAWAAGMLGVDDHEFSQAVANQAIPQLKYFKVEELLKLTWGAAALGFDVDLSRAIQAEVAGRVAGVDLQDFPPPARKMFVEEALGVLWACNFAGLLSTELLEATRLVVRKAGMAIDIDVGRILSAFAQSTANSKTSPQLSPLALLEPGVCHPQIVVDLDDRLVIFKPAGWEVHDQHSQLQLSSFLQAVLGNGFPILHDVSFQFGFLHRLDVPSSGLILAAKTYEAYYDLQVQLNAGEISRDYVVLCHGWVPTQLQDIRARVYWRGLLPTSSGELGKPSRTQLKVLAHAARKGSALSLVAVRIATGRRHQIRSHFSHMGHPTVCDGKYATLTTLSSDKELCGRNFLHRSSDLIE</sequence>
<dbReference type="PANTHER" id="PTHR21600">
    <property type="entry name" value="MITOCHONDRIAL RNA PSEUDOURIDINE SYNTHASE"/>
    <property type="match status" value="1"/>
</dbReference>
<dbReference type="InterPro" id="IPR050188">
    <property type="entry name" value="RluA_PseudoU_synthase"/>
</dbReference>
<dbReference type="Gene3D" id="3.30.2350.10">
    <property type="entry name" value="Pseudouridine synthase"/>
    <property type="match status" value="1"/>
</dbReference>
<dbReference type="Proteomes" id="UP000654075">
    <property type="component" value="Unassembled WGS sequence"/>
</dbReference>